<dbReference type="EMBL" id="LSBI01000006">
    <property type="protein sequence ID" value="OAQ88831.1"/>
    <property type="molecule type" value="Genomic_DNA"/>
</dbReference>
<dbReference type="OMA" id="VAAWIWS"/>
<keyword evidence="2" id="KW-0812">Transmembrane</keyword>
<gene>
    <name evidence="3" type="ORF">VFPBJ_05349</name>
    <name evidence="4" type="ORF">VFPFJ_07296</name>
</gene>
<keyword evidence="2" id="KW-0472">Membrane</keyword>
<feature type="region of interest" description="Disordered" evidence="1">
    <location>
        <begin position="162"/>
        <end position="186"/>
    </location>
</feature>
<dbReference type="OrthoDB" id="5327700at2759"/>
<feature type="region of interest" description="Disordered" evidence="1">
    <location>
        <begin position="42"/>
        <end position="111"/>
    </location>
</feature>
<feature type="compositionally biased region" description="Basic and acidic residues" evidence="1">
    <location>
        <begin position="42"/>
        <end position="56"/>
    </location>
</feature>
<dbReference type="RefSeq" id="XP_018177550.1">
    <property type="nucleotide sequence ID" value="XM_018324371.1"/>
</dbReference>
<feature type="transmembrane region" description="Helical" evidence="2">
    <location>
        <begin position="21"/>
        <end position="40"/>
    </location>
</feature>
<reference evidence="3 5" key="1">
    <citation type="submission" date="2016-01" db="EMBL/GenBank/DDBJ databases">
        <title>Biosynthesis of antibiotic leucinostatins and their inhibition on Phytophthora in bio-control Purpureocillium lilacinum.</title>
        <authorList>
            <person name="Wang G."/>
            <person name="Liu Z."/>
            <person name="Lin R."/>
            <person name="Li E."/>
            <person name="Mao Z."/>
            <person name="Ling J."/>
            <person name="Yin W."/>
            <person name="Xie B."/>
        </authorList>
    </citation>
    <scope>NUCLEOTIDE SEQUENCE [LARGE SCALE GENOMIC DNA]</scope>
    <source>
        <strain evidence="3">PLBJ-1</strain>
        <strain evidence="4">PLFJ-1</strain>
    </source>
</reference>
<evidence type="ECO:0000313" key="4">
    <source>
        <dbReference type="EMBL" id="OAQ88831.1"/>
    </source>
</evidence>
<feature type="region of interest" description="Disordered" evidence="1">
    <location>
        <begin position="357"/>
        <end position="379"/>
    </location>
</feature>
<name>A0A179GPF1_PURLI</name>
<evidence type="ECO:0000256" key="1">
    <source>
        <dbReference type="SAM" id="MobiDB-lite"/>
    </source>
</evidence>
<feature type="compositionally biased region" description="Basic and acidic residues" evidence="1">
    <location>
        <begin position="366"/>
        <end position="379"/>
    </location>
</feature>
<keyword evidence="2" id="KW-1133">Transmembrane helix</keyword>
<dbReference type="Proteomes" id="UP000078240">
    <property type="component" value="Unassembled WGS sequence"/>
</dbReference>
<dbReference type="KEGG" id="plj:28889420"/>
<evidence type="ECO:0000256" key="2">
    <source>
        <dbReference type="SAM" id="Phobius"/>
    </source>
</evidence>
<organism evidence="3 5">
    <name type="scientific">Purpureocillium lilacinum</name>
    <name type="common">Paecilomyces lilacinus</name>
    <dbReference type="NCBI Taxonomy" id="33203"/>
    <lineage>
        <taxon>Eukaryota</taxon>
        <taxon>Fungi</taxon>
        <taxon>Dikarya</taxon>
        <taxon>Ascomycota</taxon>
        <taxon>Pezizomycotina</taxon>
        <taxon>Sordariomycetes</taxon>
        <taxon>Hypocreomycetidae</taxon>
        <taxon>Hypocreales</taxon>
        <taxon>Ophiocordycipitaceae</taxon>
        <taxon>Purpureocillium</taxon>
    </lineage>
</organism>
<dbReference type="Proteomes" id="UP000078340">
    <property type="component" value="Unassembled WGS sequence"/>
</dbReference>
<feature type="compositionally biased region" description="Basic and acidic residues" evidence="1">
    <location>
        <begin position="76"/>
        <end position="91"/>
    </location>
</feature>
<protein>
    <submittedName>
        <fullName evidence="3">Peroxin 22-like protein</fullName>
    </submittedName>
</protein>
<proteinExistence type="predicted"/>
<dbReference type="STRING" id="33203.A0A179GPF1"/>
<comment type="caution">
    <text evidence="3">The sequence shown here is derived from an EMBL/GenBank/DDBJ whole genome shotgun (WGS) entry which is preliminary data.</text>
</comment>
<accession>A0A179GPF1</accession>
<dbReference type="GeneID" id="28889420"/>
<dbReference type="EMBL" id="LSBH01000004">
    <property type="protein sequence ID" value="OAQ79764.1"/>
    <property type="molecule type" value="Genomic_DNA"/>
</dbReference>
<sequence>MSSPFDRPDRGSSRRGVWSHWVPLAVTVTVATVGLAAWVWSQRKDDEGGAVDHDAEPDLDYENADYGDNPPYGATSRDRTADARPPRRDDESIGVGPGPGPGPAPSDVSAAGWGARMSGALRRTPSPQQFLDSTGKTVAAGVAAAGAAMGKALASIREEDKHYGENPWSEEADAKKDRAAPASDKRRRTVAIVVSADAQVSAADDHEIASILSHIPRHNDFSRIKLYILIYAPDLKDTALETATSNLPPPSLSSSFSNIGHDQAQTPGEEAKSPLAAATNNAAFNAVYSQALTLVDKEPMILPFTTPNGHVHILRHIQPEVVYLQESLAGDNGSIITNLQTWLRHDVILVVGAESGSGGLADSESEAEKSGKEEKWWQRPERVGRGRGVVVVDGMRVHDDWTRRVQGRE</sequence>
<evidence type="ECO:0000313" key="3">
    <source>
        <dbReference type="EMBL" id="OAQ79764.1"/>
    </source>
</evidence>
<evidence type="ECO:0000313" key="5">
    <source>
        <dbReference type="Proteomes" id="UP000078240"/>
    </source>
</evidence>
<dbReference type="AlphaFoldDB" id="A0A179GPF1"/>